<evidence type="ECO:0000256" key="4">
    <source>
        <dbReference type="ARBA" id="ARBA00022617"/>
    </source>
</evidence>
<dbReference type="SUPFAM" id="SSF46626">
    <property type="entry name" value="Cytochrome c"/>
    <property type="match status" value="1"/>
</dbReference>
<reference evidence="10" key="1">
    <citation type="submission" date="2018-07" db="EMBL/GenBank/DDBJ databases">
        <authorList>
            <person name="Quirk P.G."/>
            <person name="Krulwich T.A."/>
        </authorList>
    </citation>
    <scope>NUCLEOTIDE SEQUENCE</scope>
</reference>
<evidence type="ECO:0000256" key="5">
    <source>
        <dbReference type="ARBA" id="ARBA00022723"/>
    </source>
</evidence>
<keyword evidence="6" id="KW-0249">Electron transport</keyword>
<keyword evidence="3" id="KW-1003">Cell membrane</keyword>
<proteinExistence type="predicted"/>
<evidence type="ECO:0000256" key="2">
    <source>
        <dbReference type="ARBA" id="ARBA00022448"/>
    </source>
</evidence>
<name>A0A380TDR3_9ZZZZ</name>
<comment type="subcellular location">
    <subcellularLocation>
        <location evidence="1">Cell membrane</location>
    </subcellularLocation>
</comment>
<dbReference type="EMBL" id="UIDG01000129">
    <property type="protein sequence ID" value="SUS05818.1"/>
    <property type="molecule type" value="Genomic_DNA"/>
</dbReference>
<dbReference type="PROSITE" id="PS51007">
    <property type="entry name" value="CYTC"/>
    <property type="match status" value="1"/>
</dbReference>
<sequence>MHFSLLEKMGASVLISAWLIYGANFVGNLLVPIAPHVGGAVHAAATKEEAPAEPAAAAGPEKSIGELLATADPAAGEKVFGKCKACHVAESGAGHKVGPNLWGVVGRPTASSPGFSYSAAMTGKGGEWTYEHLNTFLTSPKEYAPGNKMTFAGLKSADDRAAVIAYLRTRSDSPKPLP</sequence>
<dbReference type="InterPro" id="IPR002327">
    <property type="entry name" value="Cyt_c_1A/1B"/>
</dbReference>
<gene>
    <name evidence="10" type="ORF">DF3PB_2140003</name>
</gene>
<dbReference type="GO" id="GO:0046872">
    <property type="term" value="F:metal ion binding"/>
    <property type="evidence" value="ECO:0007669"/>
    <property type="project" value="UniProtKB-KW"/>
</dbReference>
<feature type="domain" description="Cytochrome c" evidence="9">
    <location>
        <begin position="71"/>
        <end position="171"/>
    </location>
</feature>
<keyword evidence="7" id="KW-0408">Iron</keyword>
<organism evidence="10">
    <name type="scientific">metagenome</name>
    <dbReference type="NCBI Taxonomy" id="256318"/>
    <lineage>
        <taxon>unclassified sequences</taxon>
        <taxon>metagenomes</taxon>
    </lineage>
</organism>
<evidence type="ECO:0000256" key="3">
    <source>
        <dbReference type="ARBA" id="ARBA00022475"/>
    </source>
</evidence>
<dbReference type="GO" id="GO:0005886">
    <property type="term" value="C:plasma membrane"/>
    <property type="evidence" value="ECO:0007669"/>
    <property type="project" value="UniProtKB-SubCell"/>
</dbReference>
<accession>A0A380TDR3</accession>
<evidence type="ECO:0000256" key="6">
    <source>
        <dbReference type="ARBA" id="ARBA00022982"/>
    </source>
</evidence>
<dbReference type="GO" id="GO:0009055">
    <property type="term" value="F:electron transfer activity"/>
    <property type="evidence" value="ECO:0007669"/>
    <property type="project" value="InterPro"/>
</dbReference>
<evidence type="ECO:0000256" key="1">
    <source>
        <dbReference type="ARBA" id="ARBA00004236"/>
    </source>
</evidence>
<dbReference type="PRINTS" id="PR00604">
    <property type="entry name" value="CYTCHRMECIAB"/>
</dbReference>
<keyword evidence="2" id="KW-0813">Transport</keyword>
<dbReference type="Pfam" id="PF00034">
    <property type="entry name" value="Cytochrom_C"/>
    <property type="match status" value="1"/>
</dbReference>
<dbReference type="AlphaFoldDB" id="A0A380TDR3"/>
<dbReference type="InterPro" id="IPR036909">
    <property type="entry name" value="Cyt_c-like_dom_sf"/>
</dbReference>
<protein>
    <recommendedName>
        <fullName evidence="9">Cytochrome c domain-containing protein</fullName>
    </recommendedName>
</protein>
<evidence type="ECO:0000256" key="8">
    <source>
        <dbReference type="ARBA" id="ARBA00023136"/>
    </source>
</evidence>
<keyword evidence="4" id="KW-0349">Heme</keyword>
<dbReference type="InterPro" id="IPR009056">
    <property type="entry name" value="Cyt_c-like_dom"/>
</dbReference>
<evidence type="ECO:0000313" key="10">
    <source>
        <dbReference type="EMBL" id="SUS05818.1"/>
    </source>
</evidence>
<dbReference type="PANTHER" id="PTHR11961">
    <property type="entry name" value="CYTOCHROME C"/>
    <property type="match status" value="1"/>
</dbReference>
<dbReference type="Gene3D" id="1.10.760.10">
    <property type="entry name" value="Cytochrome c-like domain"/>
    <property type="match status" value="1"/>
</dbReference>
<dbReference type="GO" id="GO:0020037">
    <property type="term" value="F:heme binding"/>
    <property type="evidence" value="ECO:0007669"/>
    <property type="project" value="InterPro"/>
</dbReference>
<evidence type="ECO:0000259" key="9">
    <source>
        <dbReference type="PROSITE" id="PS51007"/>
    </source>
</evidence>
<evidence type="ECO:0000256" key="7">
    <source>
        <dbReference type="ARBA" id="ARBA00023004"/>
    </source>
</evidence>
<keyword evidence="5" id="KW-0479">Metal-binding</keyword>
<keyword evidence="8" id="KW-0472">Membrane</keyword>
<dbReference type="FunFam" id="1.10.760.10:FF:000026">
    <property type="entry name" value="Cytochrome C, membrane-bound"/>
    <property type="match status" value="1"/>
</dbReference>